<dbReference type="GO" id="GO:0005524">
    <property type="term" value="F:ATP binding"/>
    <property type="evidence" value="ECO:0007669"/>
    <property type="project" value="UniProtKB-KW"/>
</dbReference>
<sequence>MIERREGLIVVARQDLRAKEAIEAAGCLSVQMSFLRAHASVPLARALIRRVVGAWEFDKPLVQDIELVASELCTNAVLHGAASRLGCFDVRLAPQPRGLRIEVADAGPGPVDRPAPSALAENGRGLLLVSRMCESWGLDATSDGTVVWAELRTDTA</sequence>
<dbReference type="CDD" id="cd16936">
    <property type="entry name" value="HATPase_RsbW-like"/>
    <property type="match status" value="1"/>
</dbReference>
<organism evidence="3">
    <name type="scientific">Streptomyces sp. Y1</name>
    <dbReference type="NCBI Taxonomy" id="3238634"/>
    <lineage>
        <taxon>Bacteria</taxon>
        <taxon>Bacillati</taxon>
        <taxon>Actinomycetota</taxon>
        <taxon>Actinomycetes</taxon>
        <taxon>Kitasatosporales</taxon>
        <taxon>Streptomycetaceae</taxon>
        <taxon>Streptomyces</taxon>
    </lineage>
</organism>
<dbReference type="InterPro" id="IPR003594">
    <property type="entry name" value="HATPase_dom"/>
</dbReference>
<reference evidence="3" key="1">
    <citation type="submission" date="2024-07" db="EMBL/GenBank/DDBJ databases">
        <authorList>
            <person name="Yu S.T."/>
        </authorList>
    </citation>
    <scope>NUCLEOTIDE SEQUENCE</scope>
    <source>
        <strain evidence="3">Y1</strain>
    </source>
</reference>
<keyword evidence="3" id="KW-0547">Nucleotide-binding</keyword>
<accession>A0AB39TUS3</accession>
<name>A0AB39TUS3_9ACTN</name>
<dbReference type="GO" id="GO:0004674">
    <property type="term" value="F:protein serine/threonine kinase activity"/>
    <property type="evidence" value="ECO:0007669"/>
    <property type="project" value="UniProtKB-KW"/>
</dbReference>
<dbReference type="AlphaFoldDB" id="A0AB39TUS3"/>
<keyword evidence="1" id="KW-0418">Kinase</keyword>
<dbReference type="InterPro" id="IPR036890">
    <property type="entry name" value="HATPase_C_sf"/>
</dbReference>
<evidence type="ECO:0000313" key="3">
    <source>
        <dbReference type="EMBL" id="XDQ82929.1"/>
    </source>
</evidence>
<keyword evidence="3" id="KW-0067">ATP-binding</keyword>
<dbReference type="PANTHER" id="PTHR35526:SF3">
    <property type="entry name" value="ANTI-SIGMA-F FACTOR RSBW"/>
    <property type="match status" value="1"/>
</dbReference>
<protein>
    <submittedName>
        <fullName evidence="3">ATP-binding protein</fullName>
    </submittedName>
</protein>
<dbReference type="Gene3D" id="3.30.565.10">
    <property type="entry name" value="Histidine kinase-like ATPase, C-terminal domain"/>
    <property type="match status" value="1"/>
</dbReference>
<evidence type="ECO:0000256" key="1">
    <source>
        <dbReference type="ARBA" id="ARBA00022527"/>
    </source>
</evidence>
<feature type="domain" description="Histidine kinase/HSP90-like ATPase" evidence="2">
    <location>
        <begin position="39"/>
        <end position="149"/>
    </location>
</feature>
<dbReference type="RefSeq" id="WP_369185159.1">
    <property type="nucleotide sequence ID" value="NZ_CP163445.1"/>
</dbReference>
<gene>
    <name evidence="3" type="ORF">AB2U05_32740</name>
</gene>
<keyword evidence="1" id="KW-0808">Transferase</keyword>
<dbReference type="Pfam" id="PF13581">
    <property type="entry name" value="HATPase_c_2"/>
    <property type="match status" value="1"/>
</dbReference>
<dbReference type="SUPFAM" id="SSF55874">
    <property type="entry name" value="ATPase domain of HSP90 chaperone/DNA topoisomerase II/histidine kinase"/>
    <property type="match status" value="1"/>
</dbReference>
<dbReference type="EMBL" id="CP163445">
    <property type="protein sequence ID" value="XDQ82929.1"/>
    <property type="molecule type" value="Genomic_DNA"/>
</dbReference>
<keyword evidence="1" id="KW-0723">Serine/threonine-protein kinase</keyword>
<proteinExistence type="predicted"/>
<evidence type="ECO:0000259" key="2">
    <source>
        <dbReference type="Pfam" id="PF13581"/>
    </source>
</evidence>
<dbReference type="InterPro" id="IPR050267">
    <property type="entry name" value="Anti-sigma-factor_SerPK"/>
</dbReference>
<dbReference type="PANTHER" id="PTHR35526">
    <property type="entry name" value="ANTI-SIGMA-F FACTOR RSBW-RELATED"/>
    <property type="match status" value="1"/>
</dbReference>